<reference evidence="7 8" key="1">
    <citation type="submission" date="2024-01" db="EMBL/GenBank/DDBJ databases">
        <title>Genome assemblies of Stephania.</title>
        <authorList>
            <person name="Yang L."/>
        </authorList>
    </citation>
    <scope>NUCLEOTIDE SEQUENCE [LARGE SCALE GENOMIC DNA]</scope>
    <source>
        <strain evidence="7">JXDWG</strain>
        <tissue evidence="7">Leaf</tissue>
    </source>
</reference>
<evidence type="ECO:0000256" key="3">
    <source>
        <dbReference type="ARBA" id="ARBA00022691"/>
    </source>
</evidence>
<dbReference type="PANTHER" id="PTHR11746">
    <property type="entry name" value="O-METHYLTRANSFERASE"/>
    <property type="match status" value="1"/>
</dbReference>
<dbReference type="GO" id="GO:0046983">
    <property type="term" value="F:protein dimerization activity"/>
    <property type="evidence" value="ECO:0007669"/>
    <property type="project" value="InterPro"/>
</dbReference>
<dbReference type="InterPro" id="IPR012967">
    <property type="entry name" value="COMT_dimerisation"/>
</dbReference>
<dbReference type="Pfam" id="PF00891">
    <property type="entry name" value="Methyltransf_2"/>
    <property type="match status" value="2"/>
</dbReference>
<dbReference type="AlphaFoldDB" id="A0AAP0JUA1"/>
<keyword evidence="1" id="KW-0489">Methyltransferase</keyword>
<name>A0AAP0JUA1_9MAGN</name>
<evidence type="ECO:0008006" key="9">
    <source>
        <dbReference type="Google" id="ProtNLM"/>
    </source>
</evidence>
<evidence type="ECO:0000256" key="2">
    <source>
        <dbReference type="ARBA" id="ARBA00022679"/>
    </source>
</evidence>
<dbReference type="InterPro" id="IPR029063">
    <property type="entry name" value="SAM-dependent_MTases_sf"/>
</dbReference>
<gene>
    <name evidence="7" type="ORF">Scep_008763</name>
</gene>
<keyword evidence="3" id="KW-0949">S-adenosyl-L-methionine</keyword>
<dbReference type="InterPro" id="IPR016461">
    <property type="entry name" value="COMT-like"/>
</dbReference>
<feature type="active site" description="Proton acceptor" evidence="4">
    <location>
        <position position="243"/>
    </location>
</feature>
<keyword evidence="8" id="KW-1185">Reference proteome</keyword>
<dbReference type="InterPro" id="IPR036388">
    <property type="entry name" value="WH-like_DNA-bd_sf"/>
</dbReference>
<dbReference type="Proteomes" id="UP001419268">
    <property type="component" value="Unassembled WGS sequence"/>
</dbReference>
<dbReference type="Gene3D" id="1.10.10.10">
    <property type="entry name" value="Winged helix-like DNA-binding domain superfamily/Winged helix DNA-binding domain"/>
    <property type="match status" value="1"/>
</dbReference>
<feature type="domain" description="O-methyltransferase C-terminal" evidence="5">
    <location>
        <begin position="142"/>
        <end position="239"/>
    </location>
</feature>
<dbReference type="InterPro" id="IPR036390">
    <property type="entry name" value="WH_DNA-bd_sf"/>
</dbReference>
<evidence type="ECO:0000256" key="1">
    <source>
        <dbReference type="ARBA" id="ARBA00022603"/>
    </source>
</evidence>
<keyword evidence="2" id="KW-0808">Transferase</keyword>
<dbReference type="EMBL" id="JBBNAG010000004">
    <property type="protein sequence ID" value="KAK9139082.1"/>
    <property type="molecule type" value="Genomic_DNA"/>
</dbReference>
<dbReference type="PROSITE" id="PS51683">
    <property type="entry name" value="SAM_OMT_II"/>
    <property type="match status" value="1"/>
</dbReference>
<dbReference type="FunFam" id="1.10.10.10:FF:000357">
    <property type="entry name" value="Caffeic acid 3-O-methyltransferase"/>
    <property type="match status" value="1"/>
</dbReference>
<evidence type="ECO:0000259" key="6">
    <source>
        <dbReference type="Pfam" id="PF08100"/>
    </source>
</evidence>
<dbReference type="PIRSF" id="PIRSF005739">
    <property type="entry name" value="O-mtase"/>
    <property type="match status" value="1"/>
</dbReference>
<evidence type="ECO:0000313" key="8">
    <source>
        <dbReference type="Proteomes" id="UP001419268"/>
    </source>
</evidence>
<protein>
    <recommendedName>
        <fullName evidence="9">Caffeic acid O-methyltransferase</fullName>
    </recommendedName>
</protein>
<dbReference type="Gene3D" id="3.40.50.150">
    <property type="entry name" value="Vaccinia Virus protein VP39"/>
    <property type="match status" value="2"/>
</dbReference>
<dbReference type="InterPro" id="IPR001077">
    <property type="entry name" value="COMT_C"/>
</dbReference>
<feature type="domain" description="O-methyltransferase dimerisation" evidence="6">
    <location>
        <begin position="25"/>
        <end position="119"/>
    </location>
</feature>
<comment type="caution">
    <text evidence="7">The sequence shown here is derived from an EMBL/GenBank/DDBJ whole genome shotgun (WGS) entry which is preliminary data.</text>
</comment>
<organism evidence="7 8">
    <name type="scientific">Stephania cephalantha</name>
    <dbReference type="NCBI Taxonomy" id="152367"/>
    <lineage>
        <taxon>Eukaryota</taxon>
        <taxon>Viridiplantae</taxon>
        <taxon>Streptophyta</taxon>
        <taxon>Embryophyta</taxon>
        <taxon>Tracheophyta</taxon>
        <taxon>Spermatophyta</taxon>
        <taxon>Magnoliopsida</taxon>
        <taxon>Ranunculales</taxon>
        <taxon>Menispermaceae</taxon>
        <taxon>Menispermoideae</taxon>
        <taxon>Cissampelideae</taxon>
        <taxon>Stephania</taxon>
    </lineage>
</organism>
<accession>A0AAP0JUA1</accession>
<dbReference type="GO" id="GO:0008171">
    <property type="term" value="F:O-methyltransferase activity"/>
    <property type="evidence" value="ECO:0007669"/>
    <property type="project" value="InterPro"/>
</dbReference>
<feature type="domain" description="O-methyltransferase C-terminal" evidence="5">
    <location>
        <begin position="240"/>
        <end position="317"/>
    </location>
</feature>
<evidence type="ECO:0000256" key="4">
    <source>
        <dbReference type="PIRSR" id="PIRSR005739-1"/>
    </source>
</evidence>
<evidence type="ECO:0000313" key="7">
    <source>
        <dbReference type="EMBL" id="KAK9139082.1"/>
    </source>
</evidence>
<proteinExistence type="predicted"/>
<evidence type="ECO:0000259" key="5">
    <source>
        <dbReference type="Pfam" id="PF00891"/>
    </source>
</evidence>
<dbReference type="SUPFAM" id="SSF53335">
    <property type="entry name" value="S-adenosyl-L-methionine-dependent methyltransferases"/>
    <property type="match status" value="1"/>
</dbReference>
<dbReference type="GO" id="GO:0032259">
    <property type="term" value="P:methylation"/>
    <property type="evidence" value="ECO:0007669"/>
    <property type="project" value="UniProtKB-KW"/>
</dbReference>
<dbReference type="SUPFAM" id="SSF46785">
    <property type="entry name" value="Winged helix' DNA-binding domain"/>
    <property type="match status" value="1"/>
</dbReference>
<sequence>MGSLESNNNNNNDTQEDQIFFYANHLMTSSVLPSVLQAIIELDVLEIIAKAGPSAQLTPSQIVSHIPTKNPNAVEMLDRMLRVLASYSVLTWSSVVNPHQNGVDKRRYGLGPVCKYFVRDENGASLVPLFMLSQDKLLLDAWYCLKDAFLEGGIPFEKKHGMSIFDYMGTNERCNQLFNEATFSHTTILMKSILERYNGFEDEKLKVVVDLGGGYGITIKSIIARYPKIKGINFDLPHVNILHDWRDEQCLKILKNSYETLPEHGKVIAVETILPPKPATDVKTRSIYELDLIMMNQEGKERTMEEFEVLAKKAGFAGFKPVCSALGFALLEFYKRV</sequence>
<dbReference type="Pfam" id="PF08100">
    <property type="entry name" value="Dimerisation"/>
    <property type="match status" value="1"/>
</dbReference>